<proteinExistence type="predicted"/>
<accession>A0A6J5MC35</accession>
<gene>
    <name evidence="1" type="ORF">UFOVP470_46</name>
</gene>
<dbReference type="EMBL" id="LR796429">
    <property type="protein sequence ID" value="CAB4144625.1"/>
    <property type="molecule type" value="Genomic_DNA"/>
</dbReference>
<sequence length="69" mass="7627">MSAAVEAYAALAWQVAVSRKDTKGTPFLPAGTNFNDADMETVVECHRHHVGWFDCGVLLMVDRINFEVS</sequence>
<name>A0A6J5MC35_9CAUD</name>
<reference evidence="1" key="1">
    <citation type="submission" date="2020-04" db="EMBL/GenBank/DDBJ databases">
        <authorList>
            <person name="Chiriac C."/>
            <person name="Salcher M."/>
            <person name="Ghai R."/>
            <person name="Kavagutti S V."/>
        </authorList>
    </citation>
    <scope>NUCLEOTIDE SEQUENCE</scope>
</reference>
<organism evidence="1">
    <name type="scientific">uncultured Caudovirales phage</name>
    <dbReference type="NCBI Taxonomy" id="2100421"/>
    <lineage>
        <taxon>Viruses</taxon>
        <taxon>Duplodnaviria</taxon>
        <taxon>Heunggongvirae</taxon>
        <taxon>Uroviricota</taxon>
        <taxon>Caudoviricetes</taxon>
        <taxon>Peduoviridae</taxon>
        <taxon>Maltschvirus</taxon>
        <taxon>Maltschvirus maltsch</taxon>
    </lineage>
</organism>
<evidence type="ECO:0000313" key="1">
    <source>
        <dbReference type="EMBL" id="CAB4144625.1"/>
    </source>
</evidence>
<protein>
    <submittedName>
        <fullName evidence="1">Uncharacterized protein</fullName>
    </submittedName>
</protein>